<accession>A0ABY4MK22</accession>
<proteinExistence type="predicted"/>
<reference evidence="1" key="1">
    <citation type="submission" date="2021-10" db="EMBL/GenBank/DDBJ databases">
        <title>Streptomyces nigrumlapis sp.nov.,an antimicrobial producing actinobacterium isolated from Black Gobi rocks.</title>
        <authorList>
            <person name="Wen Y."/>
            <person name="Zhang W."/>
            <person name="Liu X.G."/>
        </authorList>
    </citation>
    <scope>NUCLEOTIDE SEQUENCE</scope>
    <source>
        <strain evidence="1">ST13-2-2</strain>
    </source>
</reference>
<dbReference type="RefSeq" id="WP_248868363.1">
    <property type="nucleotide sequence ID" value="NZ_CP086322.1"/>
</dbReference>
<protein>
    <submittedName>
        <fullName evidence="1">Uncharacterized protein</fullName>
    </submittedName>
</protein>
<evidence type="ECO:0000313" key="2">
    <source>
        <dbReference type="Proteomes" id="UP000830115"/>
    </source>
</evidence>
<sequence>MSDDDPQEGLAILLANARLDIPRERWEALDMRRAGLLWSATELGRVDLGRTPVAGSFSPSWGSGT</sequence>
<dbReference type="EMBL" id="CP086322">
    <property type="protein sequence ID" value="UQA97423.1"/>
    <property type="molecule type" value="Genomic_DNA"/>
</dbReference>
<name>A0ABY4MK22_9ACTN</name>
<organism evidence="1 2">
    <name type="scientific">Streptomyces halobius</name>
    <dbReference type="NCBI Taxonomy" id="2879846"/>
    <lineage>
        <taxon>Bacteria</taxon>
        <taxon>Bacillati</taxon>
        <taxon>Actinomycetota</taxon>
        <taxon>Actinomycetes</taxon>
        <taxon>Kitasatosporales</taxon>
        <taxon>Streptomycetaceae</taxon>
        <taxon>Streptomyces</taxon>
    </lineage>
</organism>
<dbReference type="Proteomes" id="UP000830115">
    <property type="component" value="Chromosome"/>
</dbReference>
<keyword evidence="2" id="KW-1185">Reference proteome</keyword>
<gene>
    <name evidence="1" type="ORF">K9S39_41160</name>
</gene>
<evidence type="ECO:0000313" key="1">
    <source>
        <dbReference type="EMBL" id="UQA97423.1"/>
    </source>
</evidence>